<sequence length="251" mass="28093">MNESRRRTSLRRKPLTDRTNTSILDPSPSPSPSPSLKPKPSPKSKPNISNSITSTGSNDAQHLLQKNQKQQNPSDDPPHPSSTPQPNQLRIFDDADCSYLEISKTYTRSSARKIKEKGKAVAVSICSSCPPPRTFKSSSRDKVEEQQEDVNKKKKPRTKEASLRQDFIDKQRAYFAEIDAFELPVEVEPELSGANFGKSQAEYMQVGKATFHPQCDASSSCEFLIETHPDPWKSWCKVRLKVSVDLGLCMA</sequence>
<protein>
    <submittedName>
        <fullName evidence="1">Uncharacterized protein</fullName>
    </submittedName>
</protein>
<dbReference type="EMBL" id="CM056809">
    <property type="protein sequence ID" value="KAJ8650821.1"/>
    <property type="molecule type" value="Genomic_DNA"/>
</dbReference>
<keyword evidence="2" id="KW-1185">Reference proteome</keyword>
<reference evidence="1 2" key="1">
    <citation type="journal article" date="2022" name="Hortic Res">
        <title>A haplotype resolved chromosomal level avocado genome allows analysis of novel avocado genes.</title>
        <authorList>
            <person name="Nath O."/>
            <person name="Fletcher S.J."/>
            <person name="Hayward A."/>
            <person name="Shaw L.M."/>
            <person name="Masouleh A.K."/>
            <person name="Furtado A."/>
            <person name="Henry R.J."/>
            <person name="Mitter N."/>
        </authorList>
    </citation>
    <scope>NUCLEOTIDE SEQUENCE [LARGE SCALE GENOMIC DNA]</scope>
    <source>
        <strain evidence="2">cv. Hass</strain>
    </source>
</reference>
<accession>A0ACC2MYQ3</accession>
<proteinExistence type="predicted"/>
<name>A0ACC2MYQ3_PERAE</name>
<organism evidence="1 2">
    <name type="scientific">Persea americana</name>
    <name type="common">Avocado</name>
    <dbReference type="NCBI Taxonomy" id="3435"/>
    <lineage>
        <taxon>Eukaryota</taxon>
        <taxon>Viridiplantae</taxon>
        <taxon>Streptophyta</taxon>
        <taxon>Embryophyta</taxon>
        <taxon>Tracheophyta</taxon>
        <taxon>Spermatophyta</taxon>
        <taxon>Magnoliopsida</taxon>
        <taxon>Magnoliidae</taxon>
        <taxon>Laurales</taxon>
        <taxon>Lauraceae</taxon>
        <taxon>Persea</taxon>
    </lineage>
</organism>
<evidence type="ECO:0000313" key="1">
    <source>
        <dbReference type="EMBL" id="KAJ8650821.1"/>
    </source>
</evidence>
<gene>
    <name evidence="1" type="ORF">MRB53_003844</name>
</gene>
<dbReference type="Proteomes" id="UP001234297">
    <property type="component" value="Chromosome 1"/>
</dbReference>
<comment type="caution">
    <text evidence="1">The sequence shown here is derived from an EMBL/GenBank/DDBJ whole genome shotgun (WGS) entry which is preliminary data.</text>
</comment>
<evidence type="ECO:0000313" key="2">
    <source>
        <dbReference type="Proteomes" id="UP001234297"/>
    </source>
</evidence>